<sequence>MSPVPLQLFFQLPFCSNTYTKPHTIRSTIAIWPYFP</sequence>
<protein>
    <submittedName>
        <fullName evidence="1">Uncharacterized protein</fullName>
    </submittedName>
</protein>
<reference evidence="1" key="1">
    <citation type="journal article" date="2021" name="Proc. Natl. Acad. Sci. U.S.A.">
        <title>A Catalog of Tens of Thousands of Viruses from Human Metagenomes Reveals Hidden Associations with Chronic Diseases.</title>
        <authorList>
            <person name="Tisza M.J."/>
            <person name="Buck C.B."/>
        </authorList>
    </citation>
    <scope>NUCLEOTIDE SEQUENCE</scope>
    <source>
        <strain evidence="1">CtLl75</strain>
    </source>
</reference>
<proteinExistence type="predicted"/>
<name>A0A8S5RAB2_9VIRU</name>
<organism evidence="1">
    <name type="scientific">virus sp. ctLl75</name>
    <dbReference type="NCBI Taxonomy" id="2828249"/>
    <lineage>
        <taxon>Viruses</taxon>
    </lineage>
</organism>
<dbReference type="EMBL" id="BK059085">
    <property type="protein sequence ID" value="DAE28358.1"/>
    <property type="molecule type" value="Genomic_DNA"/>
</dbReference>
<accession>A0A8S5RAB2</accession>
<evidence type="ECO:0000313" key="1">
    <source>
        <dbReference type="EMBL" id="DAE28358.1"/>
    </source>
</evidence>